<organism evidence="4 5">
    <name type="scientific">Nicrophorus vespilloides</name>
    <name type="common">Boreal carrion beetle</name>
    <dbReference type="NCBI Taxonomy" id="110193"/>
    <lineage>
        <taxon>Eukaryota</taxon>
        <taxon>Metazoa</taxon>
        <taxon>Ecdysozoa</taxon>
        <taxon>Arthropoda</taxon>
        <taxon>Hexapoda</taxon>
        <taxon>Insecta</taxon>
        <taxon>Pterygota</taxon>
        <taxon>Neoptera</taxon>
        <taxon>Endopterygota</taxon>
        <taxon>Coleoptera</taxon>
        <taxon>Polyphaga</taxon>
        <taxon>Staphyliniformia</taxon>
        <taxon>Silphidae</taxon>
        <taxon>Nicrophorinae</taxon>
        <taxon>Nicrophorus</taxon>
    </lineage>
</organism>
<keyword evidence="3" id="KW-0333">Golgi apparatus</keyword>
<dbReference type="GeneID" id="108559505"/>
<evidence type="ECO:0000256" key="2">
    <source>
        <dbReference type="ARBA" id="ARBA00022679"/>
    </source>
</evidence>
<dbReference type="CDD" id="cd11301">
    <property type="entry name" value="Fut1_Fut2_like"/>
    <property type="match status" value="1"/>
</dbReference>
<keyword evidence="3" id="KW-0472">Membrane</keyword>
<evidence type="ECO:0000313" key="4">
    <source>
        <dbReference type="Proteomes" id="UP000695000"/>
    </source>
</evidence>
<name>A0ABM1MCJ6_NICVS</name>
<protein>
    <recommendedName>
        <fullName evidence="3">L-Fucosyltransferase</fullName>
        <ecNumber evidence="3">2.4.1.-</ecNumber>
    </recommendedName>
</protein>
<keyword evidence="2 3" id="KW-0808">Transferase</keyword>
<evidence type="ECO:0000313" key="5">
    <source>
        <dbReference type="RefSeq" id="XP_017772296.1"/>
    </source>
</evidence>
<gene>
    <name evidence="5" type="primary">LOC108559505</name>
</gene>
<keyword evidence="1 3" id="KW-0328">Glycosyltransferase</keyword>
<comment type="pathway">
    <text evidence="3">Protein modification; protein glycosylation.</text>
</comment>
<comment type="subcellular location">
    <subcellularLocation>
        <location evidence="3">Golgi apparatus</location>
        <location evidence="3">Golgi stack membrane</location>
        <topology evidence="3">Single-pass type II membrane protein</topology>
    </subcellularLocation>
</comment>
<keyword evidence="3" id="KW-0325">Glycoprotein</keyword>
<dbReference type="Pfam" id="PF01531">
    <property type="entry name" value="Glyco_transf_11"/>
    <property type="match status" value="1"/>
</dbReference>
<sequence length="374" mass="42902">MIFSGIPKVYTMRRQCLLLLLHSTTLRRSRFSSIALTTILALCVISFVHVFLFPLYDVDQSKKSPTKNFYDFEQSQLCLNSVNNVKHRRTSSWKRLRCPRYGIVTIMQGGRLGNQMWEYASVWALARRTGLEPYVPRCIHVKLEQIFEQLSVPNYEEIGDCPIDLARFVRSVDAWNYTNQSIVLPRYSTHPDVVLTWVQDIIQEFTFKRRFQVKSQNVLRLAAATSYTKKPKASSSGTTDLVYVGIHVRRTDYIGYLWRKHAARPASPAFFHTAMDIFEGRYERVLFVVVSDDPAWCHDNLNMRPNVFVSSRTIPNAPALDLAILASCNHSIFDYGTFGIWGAILAGGDTIYFNLTKHSSARVGRLLSNWTPLN</sequence>
<dbReference type="PANTHER" id="PTHR11927">
    <property type="entry name" value="GALACTOSIDE 2-L-FUCOSYLTRANSFERASE"/>
    <property type="match status" value="1"/>
</dbReference>
<evidence type="ECO:0000256" key="3">
    <source>
        <dbReference type="RuleBase" id="RU363129"/>
    </source>
</evidence>
<dbReference type="InterPro" id="IPR002516">
    <property type="entry name" value="Glyco_trans_11"/>
</dbReference>
<dbReference type="EC" id="2.4.1.-" evidence="3"/>
<keyword evidence="3" id="KW-0735">Signal-anchor</keyword>
<evidence type="ECO:0000256" key="1">
    <source>
        <dbReference type="ARBA" id="ARBA00022676"/>
    </source>
</evidence>
<keyword evidence="4" id="KW-1185">Reference proteome</keyword>
<reference evidence="5" key="1">
    <citation type="submission" date="2025-08" db="UniProtKB">
        <authorList>
            <consortium name="RefSeq"/>
        </authorList>
    </citation>
    <scope>IDENTIFICATION</scope>
    <source>
        <tissue evidence="5">Whole Larva</tissue>
    </source>
</reference>
<accession>A0ABM1MCJ6</accession>
<dbReference type="PANTHER" id="PTHR11927:SF9">
    <property type="entry name" value="L-FUCOSYLTRANSFERASE"/>
    <property type="match status" value="1"/>
</dbReference>
<keyword evidence="3" id="KW-1133">Transmembrane helix</keyword>
<feature type="transmembrane region" description="Helical" evidence="3">
    <location>
        <begin position="34"/>
        <end position="56"/>
    </location>
</feature>
<comment type="similarity">
    <text evidence="3">Belongs to the glycosyltransferase 11 family.</text>
</comment>
<dbReference type="RefSeq" id="XP_017772296.1">
    <property type="nucleotide sequence ID" value="XM_017916807.1"/>
</dbReference>
<proteinExistence type="inferred from homology"/>
<dbReference type="Proteomes" id="UP000695000">
    <property type="component" value="Unplaced"/>
</dbReference>
<keyword evidence="3" id="KW-0812">Transmembrane</keyword>